<dbReference type="PANTHER" id="PTHR43095">
    <property type="entry name" value="SUGAR KINASE"/>
    <property type="match status" value="1"/>
</dbReference>
<dbReference type="PANTHER" id="PTHR43095:SF3">
    <property type="entry name" value="L-XYLULOSE_3-KETO-L-GULONATE KINASE"/>
    <property type="match status" value="1"/>
</dbReference>
<feature type="domain" description="Carbohydrate kinase FGGY N-terminal" evidence="4">
    <location>
        <begin position="1"/>
        <end position="242"/>
    </location>
</feature>
<dbReference type="Pfam" id="PF00370">
    <property type="entry name" value="FGGY_N"/>
    <property type="match status" value="1"/>
</dbReference>
<protein>
    <submittedName>
        <fullName evidence="6">FGGY family carbohydrate kinase</fullName>
    </submittedName>
</protein>
<comment type="caution">
    <text evidence="6">The sequence shown here is derived from an EMBL/GenBank/DDBJ whole genome shotgun (WGS) entry which is preliminary data.</text>
</comment>
<dbReference type="SUPFAM" id="SSF53067">
    <property type="entry name" value="Actin-like ATPase domain"/>
    <property type="match status" value="2"/>
</dbReference>
<dbReference type="PIRSF" id="PIRSF000538">
    <property type="entry name" value="GlpK"/>
    <property type="match status" value="1"/>
</dbReference>
<dbReference type="InterPro" id="IPR018484">
    <property type="entry name" value="FGGY_N"/>
</dbReference>
<evidence type="ECO:0000259" key="5">
    <source>
        <dbReference type="Pfam" id="PF02782"/>
    </source>
</evidence>
<keyword evidence="3 6" id="KW-0418">Kinase</keyword>
<evidence type="ECO:0000313" key="6">
    <source>
        <dbReference type="EMBL" id="MFC6870284.1"/>
    </source>
</evidence>
<dbReference type="GO" id="GO:0016301">
    <property type="term" value="F:kinase activity"/>
    <property type="evidence" value="ECO:0007669"/>
    <property type="project" value="UniProtKB-KW"/>
</dbReference>
<evidence type="ECO:0000256" key="3">
    <source>
        <dbReference type="ARBA" id="ARBA00022777"/>
    </source>
</evidence>
<keyword evidence="2" id="KW-0808">Transferase</keyword>
<evidence type="ECO:0000256" key="1">
    <source>
        <dbReference type="ARBA" id="ARBA00009156"/>
    </source>
</evidence>
<keyword evidence="7" id="KW-1185">Reference proteome</keyword>
<evidence type="ECO:0000313" key="7">
    <source>
        <dbReference type="Proteomes" id="UP001596337"/>
    </source>
</evidence>
<name>A0ABW2C884_9PSEU</name>
<dbReference type="Gene3D" id="3.30.420.40">
    <property type="match status" value="2"/>
</dbReference>
<dbReference type="InterPro" id="IPR050406">
    <property type="entry name" value="FGGY_Carb_Kinase"/>
</dbReference>
<evidence type="ECO:0000256" key="2">
    <source>
        <dbReference type="ARBA" id="ARBA00022679"/>
    </source>
</evidence>
<proteinExistence type="inferred from homology"/>
<dbReference type="EMBL" id="JBHSXX010000001">
    <property type="protein sequence ID" value="MFC6870284.1"/>
    <property type="molecule type" value="Genomic_DNA"/>
</dbReference>
<gene>
    <name evidence="6" type="ORF">ACFQGD_24400</name>
</gene>
<dbReference type="Pfam" id="PF02782">
    <property type="entry name" value="FGGY_C"/>
    <property type="match status" value="1"/>
</dbReference>
<organism evidence="6 7">
    <name type="scientific">Haloechinothrix salitolerans</name>
    <dbReference type="NCBI Taxonomy" id="926830"/>
    <lineage>
        <taxon>Bacteria</taxon>
        <taxon>Bacillati</taxon>
        <taxon>Actinomycetota</taxon>
        <taxon>Actinomycetes</taxon>
        <taxon>Pseudonocardiales</taxon>
        <taxon>Pseudonocardiaceae</taxon>
        <taxon>Haloechinothrix</taxon>
    </lineage>
</organism>
<dbReference type="InterPro" id="IPR018485">
    <property type="entry name" value="FGGY_C"/>
</dbReference>
<sequence length="482" mass="50545">MYLGIDIGTTVTKAAVFDTTGTLRAVQRQQTGMSNPAEGWFEQDPDEILRSVAAVVRAAVAEAGQQPEFIGLTGQGDGVWLGDDEGRPVRPAISWMDARAAGILRRWQDNDVVAKTYRHTGSAMFPGAPAPILAWLAEHEPESLDRAATAGYCKDLVMQRLTGLRATDVSDASMPFLDPHVRDYDHDVLAWCGLVTRGDLLAPIADPLPIGALTDAGSDLLGLPEGLPVTAGPFDVPACALGSGVTTPGEGHLIVGTTLACQVLLDALDTTGEPAGLTFATGTEGQWLRAMLAMMGCAAVDWVLDVVGETHDVLDGLLAASQPSAHGVTCLPFFSPAGERAPFVEPGARAGFDQITVQSTKADLVRATCEAVAYAARHCFDVAGPTGEIAMCGGGTQSAGWLQIFADVLGRPIRLAPQPESGARGAVIAGARALGHDVDVAAWTAPEGVIEPDPANAARYTEGYADYRARVAAARDRWKEQS</sequence>
<dbReference type="RefSeq" id="WP_345389681.1">
    <property type="nucleotide sequence ID" value="NZ_BAABLA010000002.1"/>
</dbReference>
<dbReference type="Proteomes" id="UP001596337">
    <property type="component" value="Unassembled WGS sequence"/>
</dbReference>
<comment type="similarity">
    <text evidence="1">Belongs to the FGGY kinase family.</text>
</comment>
<evidence type="ECO:0000259" key="4">
    <source>
        <dbReference type="Pfam" id="PF00370"/>
    </source>
</evidence>
<accession>A0ABW2C884</accession>
<reference evidence="7" key="1">
    <citation type="journal article" date="2019" name="Int. J. Syst. Evol. Microbiol.">
        <title>The Global Catalogue of Microorganisms (GCM) 10K type strain sequencing project: providing services to taxonomists for standard genome sequencing and annotation.</title>
        <authorList>
            <consortium name="The Broad Institute Genomics Platform"/>
            <consortium name="The Broad Institute Genome Sequencing Center for Infectious Disease"/>
            <person name="Wu L."/>
            <person name="Ma J."/>
        </authorList>
    </citation>
    <scope>NUCLEOTIDE SEQUENCE [LARGE SCALE GENOMIC DNA]</scope>
    <source>
        <strain evidence="7">KCTC 32255</strain>
    </source>
</reference>
<dbReference type="InterPro" id="IPR000577">
    <property type="entry name" value="Carb_kinase_FGGY"/>
</dbReference>
<feature type="domain" description="Carbohydrate kinase FGGY C-terminal" evidence="5">
    <location>
        <begin position="283"/>
        <end position="433"/>
    </location>
</feature>
<dbReference type="InterPro" id="IPR043129">
    <property type="entry name" value="ATPase_NBD"/>
</dbReference>